<evidence type="ECO:0000313" key="8">
    <source>
        <dbReference type="Proteomes" id="UP001214043"/>
    </source>
</evidence>
<feature type="domain" description="Polypeptide-transport-associated ShlB-type" evidence="6">
    <location>
        <begin position="72"/>
        <end position="143"/>
    </location>
</feature>
<evidence type="ECO:0000313" key="7">
    <source>
        <dbReference type="EMBL" id="WDI32513.1"/>
    </source>
</evidence>
<dbReference type="Pfam" id="PF08479">
    <property type="entry name" value="POTRA_2"/>
    <property type="match status" value="1"/>
</dbReference>
<dbReference type="Gene3D" id="3.10.20.310">
    <property type="entry name" value="membrane protein fhac"/>
    <property type="match status" value="1"/>
</dbReference>
<dbReference type="Proteomes" id="UP001214043">
    <property type="component" value="Chromosome"/>
</dbReference>
<dbReference type="PANTHER" id="PTHR34597:SF6">
    <property type="entry name" value="BLR6126 PROTEIN"/>
    <property type="match status" value="1"/>
</dbReference>
<dbReference type="InterPro" id="IPR013686">
    <property type="entry name" value="Polypept-transport_assoc_ShlB"/>
</dbReference>
<accession>A0AAE9ZCR0</accession>
<evidence type="ECO:0000256" key="2">
    <source>
        <dbReference type="ARBA" id="ARBA00022692"/>
    </source>
</evidence>
<evidence type="ECO:0000256" key="1">
    <source>
        <dbReference type="ARBA" id="ARBA00022452"/>
    </source>
</evidence>
<dbReference type="GO" id="GO:0046819">
    <property type="term" value="P:protein secretion by the type V secretion system"/>
    <property type="evidence" value="ECO:0007669"/>
    <property type="project" value="TreeGrafter"/>
</dbReference>
<keyword evidence="3" id="KW-0998">Cell outer membrane</keyword>
<dbReference type="Gene3D" id="2.40.160.50">
    <property type="entry name" value="membrane protein fhac: a member of the omp85/tpsb transporter family"/>
    <property type="match status" value="1"/>
</dbReference>
<feature type="signal peptide" evidence="4">
    <location>
        <begin position="1"/>
        <end position="24"/>
    </location>
</feature>
<keyword evidence="2" id="KW-0812">Transmembrane</keyword>
<protein>
    <submittedName>
        <fullName evidence="7">ShlB/FhaC/HecB family hemolysin secretion/activation protein</fullName>
    </submittedName>
</protein>
<keyword evidence="4" id="KW-0732">Signal</keyword>
<evidence type="ECO:0000256" key="4">
    <source>
        <dbReference type="SAM" id="SignalP"/>
    </source>
</evidence>
<reference evidence="7" key="1">
    <citation type="submission" date="2023-02" db="EMBL/GenBank/DDBJ databases">
        <title>Genome sequence of Hyphococcus flavus.</title>
        <authorList>
            <person name="Rong J.-C."/>
            <person name="Zhao Q."/>
            <person name="Yi M."/>
            <person name="Wu J.-Y."/>
        </authorList>
    </citation>
    <scope>NUCLEOTIDE SEQUENCE</scope>
    <source>
        <strain evidence="7">MCCC 1K03223</strain>
    </source>
</reference>
<dbReference type="InterPro" id="IPR005565">
    <property type="entry name" value="Hemolysn_activator_HlyB_C"/>
</dbReference>
<feature type="chain" id="PRO_5041942102" evidence="4">
    <location>
        <begin position="25"/>
        <end position="546"/>
    </location>
</feature>
<evidence type="ECO:0000259" key="6">
    <source>
        <dbReference type="Pfam" id="PF08479"/>
    </source>
</evidence>
<proteinExistence type="predicted"/>
<keyword evidence="1" id="KW-0472">Membrane</keyword>
<keyword evidence="1" id="KW-1134">Transmembrane beta strand</keyword>
<dbReference type="Pfam" id="PF03865">
    <property type="entry name" value="ShlB"/>
    <property type="match status" value="1"/>
</dbReference>
<dbReference type="KEGG" id="hfl:PUV54_04805"/>
<dbReference type="GO" id="GO:0008320">
    <property type="term" value="F:protein transmembrane transporter activity"/>
    <property type="evidence" value="ECO:0007669"/>
    <property type="project" value="TreeGrafter"/>
</dbReference>
<sequence>MRTVVTCCLLLTAFLALYSSAIFAAEPPQTPEDRLLPGEASGFRASETVEAGENPSSEKPKITPEDIPAVLIRAIKFEGVDAPEKVADAARPFIARTLSLAVLESLTDALTDAYQHSNIALFTIVIPEQDFEDGVVRVLIAEGWIDGVTLTGEVEKRKHTLVTAVAERLAVENPLTRKTLERQLSLIRDIPGLKTDPSFVYGTQSGAVELELALDYQRPTVSAGFSNRSSRFIKDGQFTAEGKAYRLLRDGDLTSLKLAAAVNFEDSLYAALQHSTPVGSNGARADVSAAVLRSRPNGTVIEGDAQLYSAGISYPLIRSYRENLSVRAGFDVVNSDNAAFGATIATEQTRALGLSGVYSRAWKTRSLKLTALAKQGLSVLDADVSTLIGEHDYLKFRMDGSFVQKIGDDIRIKLNAAAQWTDDNLPANERFNIGGAQYGRAFSAGLINADRGFAVLIEPAWRPFAPGPFDKSEVFVFADYADTELFGRASGVDLNYNLGSYGGGVRAAYKDNGYLELELSHPYDQPVAGYDQDWRFSLTWRLNIRP</sequence>
<gene>
    <name evidence="7" type="ORF">PUV54_04805</name>
</gene>
<keyword evidence="8" id="KW-1185">Reference proteome</keyword>
<dbReference type="EMBL" id="CP118166">
    <property type="protein sequence ID" value="WDI32513.1"/>
    <property type="molecule type" value="Genomic_DNA"/>
</dbReference>
<evidence type="ECO:0000259" key="5">
    <source>
        <dbReference type="Pfam" id="PF03865"/>
    </source>
</evidence>
<dbReference type="GO" id="GO:0098046">
    <property type="term" value="C:type V protein secretion system complex"/>
    <property type="evidence" value="ECO:0007669"/>
    <property type="project" value="TreeGrafter"/>
</dbReference>
<organism evidence="7 8">
    <name type="scientific">Hyphococcus flavus</name>
    <dbReference type="NCBI Taxonomy" id="1866326"/>
    <lineage>
        <taxon>Bacteria</taxon>
        <taxon>Pseudomonadati</taxon>
        <taxon>Pseudomonadota</taxon>
        <taxon>Alphaproteobacteria</taxon>
        <taxon>Parvularculales</taxon>
        <taxon>Parvularculaceae</taxon>
        <taxon>Hyphococcus</taxon>
    </lineage>
</organism>
<dbReference type="RefSeq" id="WP_274494440.1">
    <property type="nucleotide sequence ID" value="NZ_CP118166.1"/>
</dbReference>
<evidence type="ECO:0000256" key="3">
    <source>
        <dbReference type="ARBA" id="ARBA00023237"/>
    </source>
</evidence>
<dbReference type="InterPro" id="IPR051544">
    <property type="entry name" value="TPS_OM_transporter"/>
</dbReference>
<dbReference type="AlphaFoldDB" id="A0AAE9ZCR0"/>
<feature type="domain" description="Haemolysin activator HlyB C-terminal" evidence="5">
    <location>
        <begin position="222"/>
        <end position="480"/>
    </location>
</feature>
<dbReference type="PANTHER" id="PTHR34597">
    <property type="entry name" value="SLR1661 PROTEIN"/>
    <property type="match status" value="1"/>
</dbReference>
<name>A0AAE9ZCR0_9PROT</name>